<dbReference type="Gene3D" id="3.40.430.10">
    <property type="entry name" value="Dihydrofolate Reductase, subunit A"/>
    <property type="match status" value="1"/>
</dbReference>
<dbReference type="AlphaFoldDB" id="A0A238JV78"/>
<feature type="domain" description="Bacterial bifunctional deaminase-reductase C-terminal" evidence="1">
    <location>
        <begin position="95"/>
        <end position="160"/>
    </location>
</feature>
<sequence length="179" mass="19532">MTNIVYIATSLDGYISAPDGNLDWLSMVPNPDDDDLGFAAFMSRVDVVVMGRVTFESVVGFDVGWPYPVPGLILSRSLTQIPAGFEDKVQIISGTPEQIIAQAGELGHETLYIDGGKTIQGFLQADKIDEMILSELPVLLGGGDRLFGGLVAPLEFEHIGVEVLLGQITKRHYVRRRDK</sequence>
<keyword evidence="3" id="KW-1185">Reference proteome</keyword>
<dbReference type="RefSeq" id="WP_097802910.1">
    <property type="nucleotide sequence ID" value="NZ_FXYH01000001.1"/>
</dbReference>
<dbReference type="SUPFAM" id="SSF53597">
    <property type="entry name" value="Dihydrofolate reductase-like"/>
    <property type="match status" value="1"/>
</dbReference>
<reference evidence="2 3" key="1">
    <citation type="submission" date="2017-05" db="EMBL/GenBank/DDBJ databases">
        <authorList>
            <person name="Song R."/>
            <person name="Chenine A.L."/>
            <person name="Ruprecht R.M."/>
        </authorList>
    </citation>
    <scope>NUCLEOTIDE SEQUENCE [LARGE SCALE GENOMIC DNA]</scope>
    <source>
        <strain evidence="2 3">CECT 8663</strain>
    </source>
</reference>
<gene>
    <name evidence="2" type="ORF">PEV8663_00379</name>
</gene>
<protein>
    <recommendedName>
        <fullName evidence="1">Bacterial bifunctional deaminase-reductase C-terminal domain-containing protein</fullName>
    </recommendedName>
</protein>
<dbReference type="GO" id="GO:0009231">
    <property type="term" value="P:riboflavin biosynthetic process"/>
    <property type="evidence" value="ECO:0007669"/>
    <property type="project" value="InterPro"/>
</dbReference>
<dbReference type="OrthoDB" id="9782335at2"/>
<dbReference type="InterPro" id="IPR002734">
    <property type="entry name" value="RibDG_C"/>
</dbReference>
<name>A0A238JV78_9RHOB</name>
<dbReference type="PANTHER" id="PTHR38011:SF11">
    <property type="entry name" value="2,5-DIAMINO-6-RIBOSYLAMINO-4(3H)-PYRIMIDINONE 5'-PHOSPHATE REDUCTASE"/>
    <property type="match status" value="1"/>
</dbReference>
<proteinExistence type="predicted"/>
<accession>A0A238JV78</accession>
<dbReference type="Pfam" id="PF01872">
    <property type="entry name" value="RibD_C"/>
    <property type="match status" value="1"/>
</dbReference>
<dbReference type="GO" id="GO:0008703">
    <property type="term" value="F:5-amino-6-(5-phosphoribosylamino)uracil reductase activity"/>
    <property type="evidence" value="ECO:0007669"/>
    <property type="project" value="InterPro"/>
</dbReference>
<evidence type="ECO:0000313" key="3">
    <source>
        <dbReference type="Proteomes" id="UP000220836"/>
    </source>
</evidence>
<dbReference type="InterPro" id="IPR050765">
    <property type="entry name" value="Riboflavin_Biosynth_HTPR"/>
</dbReference>
<dbReference type="PANTHER" id="PTHR38011">
    <property type="entry name" value="DIHYDROFOLATE REDUCTASE FAMILY PROTEIN (AFU_ORTHOLOGUE AFUA_8G06820)"/>
    <property type="match status" value="1"/>
</dbReference>
<dbReference type="InterPro" id="IPR024072">
    <property type="entry name" value="DHFR-like_dom_sf"/>
</dbReference>
<dbReference type="EMBL" id="FXYH01000001">
    <property type="protein sequence ID" value="SMX34074.1"/>
    <property type="molecule type" value="Genomic_DNA"/>
</dbReference>
<evidence type="ECO:0000313" key="2">
    <source>
        <dbReference type="EMBL" id="SMX34074.1"/>
    </source>
</evidence>
<organism evidence="2 3">
    <name type="scientific">Pelagimonas varians</name>
    <dbReference type="NCBI Taxonomy" id="696760"/>
    <lineage>
        <taxon>Bacteria</taxon>
        <taxon>Pseudomonadati</taxon>
        <taxon>Pseudomonadota</taxon>
        <taxon>Alphaproteobacteria</taxon>
        <taxon>Rhodobacterales</taxon>
        <taxon>Roseobacteraceae</taxon>
        <taxon>Pelagimonas</taxon>
    </lineage>
</organism>
<dbReference type="Proteomes" id="UP000220836">
    <property type="component" value="Unassembled WGS sequence"/>
</dbReference>
<evidence type="ECO:0000259" key="1">
    <source>
        <dbReference type="Pfam" id="PF01872"/>
    </source>
</evidence>